<feature type="domain" description="Non-haem dioxygenase N-terminal" evidence="3">
    <location>
        <begin position="105"/>
        <end position="163"/>
    </location>
</feature>
<dbReference type="Proteomes" id="UP001152523">
    <property type="component" value="Unassembled WGS sequence"/>
</dbReference>
<dbReference type="InterPro" id="IPR026992">
    <property type="entry name" value="DIOX_N"/>
</dbReference>
<keyword evidence="1" id="KW-0479">Metal-binding</keyword>
<accession>A0AAV0FXD6</accession>
<dbReference type="InterPro" id="IPR027443">
    <property type="entry name" value="IPNS-like_sf"/>
</dbReference>
<evidence type="ECO:0000259" key="3">
    <source>
        <dbReference type="Pfam" id="PF14226"/>
    </source>
</evidence>
<dbReference type="EMBL" id="CAMAPF010001023">
    <property type="protein sequence ID" value="CAH9140343.1"/>
    <property type="molecule type" value="Genomic_DNA"/>
</dbReference>
<protein>
    <recommendedName>
        <fullName evidence="3">Non-haem dioxygenase N-terminal domain-containing protein</fullName>
    </recommendedName>
</protein>
<proteinExistence type="predicted"/>
<gene>
    <name evidence="4" type="ORF">CEPIT_LOCUS38268</name>
</gene>
<dbReference type="Pfam" id="PF14226">
    <property type="entry name" value="DIOX_N"/>
    <property type="match status" value="1"/>
</dbReference>
<keyword evidence="5" id="KW-1185">Reference proteome</keyword>
<dbReference type="Gene3D" id="2.60.120.330">
    <property type="entry name" value="B-lactam Antibiotic, Isopenicillin N Synthase, Chain"/>
    <property type="match status" value="1"/>
</dbReference>
<sequence length="176" mass="20113">MVKYTLQLSPNHHIDPLLIKTSFKHINLIKSINLAQFTGKQPSQPVKVRFNFFFSVFLSVSSSKFISAYPNTQYILRIYMLLANPATQQLCIAKPCKTATDPFFVPSIDLSKPATAKHLLVKACEEFEFFKVVIHGVPAEFITRLEAEAVKFFSSSFQKEKAWPPDPFGYTEYIRI</sequence>
<reference evidence="4" key="1">
    <citation type="submission" date="2022-07" db="EMBL/GenBank/DDBJ databases">
        <authorList>
            <person name="Macas J."/>
            <person name="Novak P."/>
            <person name="Neumann P."/>
        </authorList>
    </citation>
    <scope>NUCLEOTIDE SEQUENCE</scope>
</reference>
<organism evidence="4 5">
    <name type="scientific">Cuscuta epithymum</name>
    <dbReference type="NCBI Taxonomy" id="186058"/>
    <lineage>
        <taxon>Eukaryota</taxon>
        <taxon>Viridiplantae</taxon>
        <taxon>Streptophyta</taxon>
        <taxon>Embryophyta</taxon>
        <taxon>Tracheophyta</taxon>
        <taxon>Spermatophyta</taxon>
        <taxon>Magnoliopsida</taxon>
        <taxon>eudicotyledons</taxon>
        <taxon>Gunneridae</taxon>
        <taxon>Pentapetalae</taxon>
        <taxon>asterids</taxon>
        <taxon>lamiids</taxon>
        <taxon>Solanales</taxon>
        <taxon>Convolvulaceae</taxon>
        <taxon>Cuscuteae</taxon>
        <taxon>Cuscuta</taxon>
        <taxon>Cuscuta subgen. Cuscuta</taxon>
    </lineage>
</organism>
<name>A0AAV0FXD6_9ASTE</name>
<keyword evidence="2" id="KW-0408">Iron</keyword>
<evidence type="ECO:0000313" key="4">
    <source>
        <dbReference type="EMBL" id="CAH9140343.1"/>
    </source>
</evidence>
<dbReference type="AlphaFoldDB" id="A0AAV0FXD6"/>
<evidence type="ECO:0000256" key="1">
    <source>
        <dbReference type="ARBA" id="ARBA00022723"/>
    </source>
</evidence>
<dbReference type="SUPFAM" id="SSF51197">
    <property type="entry name" value="Clavaminate synthase-like"/>
    <property type="match status" value="1"/>
</dbReference>
<dbReference type="GO" id="GO:0046872">
    <property type="term" value="F:metal ion binding"/>
    <property type="evidence" value="ECO:0007669"/>
    <property type="project" value="UniProtKB-KW"/>
</dbReference>
<dbReference type="GO" id="GO:0016706">
    <property type="term" value="F:2-oxoglutarate-dependent dioxygenase activity"/>
    <property type="evidence" value="ECO:0007669"/>
    <property type="project" value="UniProtKB-ARBA"/>
</dbReference>
<evidence type="ECO:0000313" key="5">
    <source>
        <dbReference type="Proteomes" id="UP001152523"/>
    </source>
</evidence>
<comment type="caution">
    <text evidence="4">The sequence shown here is derived from an EMBL/GenBank/DDBJ whole genome shotgun (WGS) entry which is preliminary data.</text>
</comment>
<evidence type="ECO:0000256" key="2">
    <source>
        <dbReference type="ARBA" id="ARBA00023004"/>
    </source>
</evidence>